<gene>
    <name evidence="2" type="ORF">M6B38_224395</name>
</gene>
<comment type="caution">
    <text evidence="2">The sequence shown here is derived from an EMBL/GenBank/DDBJ whole genome shotgun (WGS) entry which is preliminary data.</text>
</comment>
<reference evidence="2" key="2">
    <citation type="submission" date="2023-04" db="EMBL/GenBank/DDBJ databases">
        <authorList>
            <person name="Bruccoleri R.E."/>
            <person name="Oakeley E.J."/>
            <person name="Faust A.-M."/>
            <person name="Dessus-Babus S."/>
            <person name="Altorfer M."/>
            <person name="Burckhardt D."/>
            <person name="Oertli M."/>
            <person name="Naumann U."/>
            <person name="Petersen F."/>
            <person name="Wong J."/>
        </authorList>
    </citation>
    <scope>NUCLEOTIDE SEQUENCE</scope>
    <source>
        <strain evidence="2">GSM-AAB239-AS_SAM_17_03QT</strain>
        <tissue evidence="2">Leaf</tissue>
    </source>
</reference>
<organism evidence="2 3">
    <name type="scientific">Iris pallida</name>
    <name type="common">Sweet iris</name>
    <dbReference type="NCBI Taxonomy" id="29817"/>
    <lineage>
        <taxon>Eukaryota</taxon>
        <taxon>Viridiplantae</taxon>
        <taxon>Streptophyta</taxon>
        <taxon>Embryophyta</taxon>
        <taxon>Tracheophyta</taxon>
        <taxon>Spermatophyta</taxon>
        <taxon>Magnoliopsida</taxon>
        <taxon>Liliopsida</taxon>
        <taxon>Asparagales</taxon>
        <taxon>Iridaceae</taxon>
        <taxon>Iridoideae</taxon>
        <taxon>Irideae</taxon>
        <taxon>Iris</taxon>
    </lineage>
</organism>
<sequence length="118" mass="13002">MKPPNPTRNSRRRKGVREVEAMLTSKQDGSGRRYSERTAALIPGSRRRRGWRSPARRCSGPLDLAEEPDVWAKPEELRSWTTLETDLAASNSRLAGEVAAGSARLDPALAWLDNSCGG</sequence>
<dbReference type="EMBL" id="JANAVB010041814">
    <property type="protein sequence ID" value="KAJ6795766.1"/>
    <property type="molecule type" value="Genomic_DNA"/>
</dbReference>
<feature type="region of interest" description="Disordered" evidence="1">
    <location>
        <begin position="1"/>
        <end position="35"/>
    </location>
</feature>
<dbReference type="AlphaFoldDB" id="A0AAX6DVK1"/>
<dbReference type="Proteomes" id="UP001140949">
    <property type="component" value="Unassembled WGS sequence"/>
</dbReference>
<name>A0AAX6DVK1_IRIPA</name>
<accession>A0AAX6DVK1</accession>
<evidence type="ECO:0000313" key="2">
    <source>
        <dbReference type="EMBL" id="KAJ6795766.1"/>
    </source>
</evidence>
<reference evidence="2" key="1">
    <citation type="journal article" date="2023" name="GigaByte">
        <title>Genome assembly of the bearded iris, Iris pallida Lam.</title>
        <authorList>
            <person name="Bruccoleri R.E."/>
            <person name="Oakeley E.J."/>
            <person name="Faust A.M.E."/>
            <person name="Altorfer M."/>
            <person name="Dessus-Babus S."/>
            <person name="Burckhardt D."/>
            <person name="Oertli M."/>
            <person name="Naumann U."/>
            <person name="Petersen F."/>
            <person name="Wong J."/>
        </authorList>
    </citation>
    <scope>NUCLEOTIDE SEQUENCE</scope>
    <source>
        <strain evidence="2">GSM-AAB239-AS_SAM_17_03QT</strain>
    </source>
</reference>
<proteinExistence type="predicted"/>
<protein>
    <submittedName>
        <fullName evidence="2">Uncharacterized protein</fullName>
    </submittedName>
</protein>
<keyword evidence="3" id="KW-1185">Reference proteome</keyword>
<evidence type="ECO:0000256" key="1">
    <source>
        <dbReference type="SAM" id="MobiDB-lite"/>
    </source>
</evidence>
<evidence type="ECO:0000313" key="3">
    <source>
        <dbReference type="Proteomes" id="UP001140949"/>
    </source>
</evidence>